<dbReference type="KEGG" id="echi:FKX85_04730"/>
<dbReference type="EMBL" id="CP041253">
    <property type="protein sequence ID" value="QDH78381.1"/>
    <property type="molecule type" value="Genomic_DNA"/>
</dbReference>
<organism evidence="1 2">
    <name type="scientific">Echinicola soli</name>
    <dbReference type="NCBI Taxonomy" id="2591634"/>
    <lineage>
        <taxon>Bacteria</taxon>
        <taxon>Pseudomonadati</taxon>
        <taxon>Bacteroidota</taxon>
        <taxon>Cytophagia</taxon>
        <taxon>Cytophagales</taxon>
        <taxon>Cyclobacteriaceae</taxon>
        <taxon>Echinicola</taxon>
    </lineage>
</organism>
<dbReference type="Proteomes" id="UP000316614">
    <property type="component" value="Chromosome"/>
</dbReference>
<evidence type="ECO:0008006" key="3">
    <source>
        <dbReference type="Google" id="ProtNLM"/>
    </source>
</evidence>
<dbReference type="OrthoDB" id="1098690at2"/>
<evidence type="ECO:0000313" key="2">
    <source>
        <dbReference type="Proteomes" id="UP000316614"/>
    </source>
</evidence>
<gene>
    <name evidence="1" type="ORF">FKX85_04730</name>
</gene>
<proteinExistence type="predicted"/>
<dbReference type="AlphaFoldDB" id="A0A514CEX1"/>
<evidence type="ECO:0000313" key="1">
    <source>
        <dbReference type="EMBL" id="QDH78381.1"/>
    </source>
</evidence>
<reference evidence="1 2" key="1">
    <citation type="submission" date="2019-06" db="EMBL/GenBank/DDBJ databases">
        <title>Echinicola alkalisoli sp. nov. isolated from saline soil.</title>
        <authorList>
            <person name="Sun J.-Q."/>
            <person name="Xu L."/>
        </authorList>
    </citation>
    <scope>NUCLEOTIDE SEQUENCE [LARGE SCALE GENOMIC DNA]</scope>
    <source>
        <strain evidence="1 2">LN3S3</strain>
    </source>
</reference>
<protein>
    <recommendedName>
        <fullName evidence="3">Lipoprotein</fullName>
    </recommendedName>
</protein>
<dbReference type="PROSITE" id="PS51257">
    <property type="entry name" value="PROKAR_LIPOPROTEIN"/>
    <property type="match status" value="1"/>
</dbReference>
<sequence>MKKLSYLLFACFLVLSLSCKEEEEPVIMSCGVENPTEELEWMQELIAEIESTEMGRHYTTIQSGYYEGDFYYFDSSCCPNCFYVPTIFNCQGESQEDLDISISEMTDIELVWKSEENQCNFEE</sequence>
<keyword evidence="2" id="KW-1185">Reference proteome</keyword>
<dbReference type="RefSeq" id="WP_141613637.1">
    <property type="nucleotide sequence ID" value="NZ_CP041253.1"/>
</dbReference>
<name>A0A514CEX1_9BACT</name>
<accession>A0A514CEX1</accession>